<accession>A0A6A6WMF6</accession>
<feature type="signal peptide" evidence="2">
    <location>
        <begin position="1"/>
        <end position="22"/>
    </location>
</feature>
<dbReference type="GO" id="GO:0016705">
    <property type="term" value="F:oxidoreductase activity, acting on paired donors, with incorporation or reduction of molecular oxygen"/>
    <property type="evidence" value="ECO:0007669"/>
    <property type="project" value="InterPro"/>
</dbReference>
<evidence type="ECO:0000313" key="3">
    <source>
        <dbReference type="EMBL" id="KAF2763385.1"/>
    </source>
</evidence>
<dbReference type="GO" id="GO:0005506">
    <property type="term" value="F:iron ion binding"/>
    <property type="evidence" value="ECO:0007669"/>
    <property type="project" value="InterPro"/>
</dbReference>
<keyword evidence="1" id="KW-0408">Iron</keyword>
<dbReference type="GO" id="GO:0004497">
    <property type="term" value="F:monooxygenase activity"/>
    <property type="evidence" value="ECO:0007669"/>
    <property type="project" value="InterPro"/>
</dbReference>
<dbReference type="PRINTS" id="PR00385">
    <property type="entry name" value="P450"/>
</dbReference>
<dbReference type="EMBL" id="ML996565">
    <property type="protein sequence ID" value="KAF2763385.1"/>
    <property type="molecule type" value="Genomic_DNA"/>
</dbReference>
<dbReference type="PRINTS" id="PR00463">
    <property type="entry name" value="EP450I"/>
</dbReference>
<keyword evidence="4" id="KW-1185">Reference proteome</keyword>
<dbReference type="OrthoDB" id="1470350at2759"/>
<dbReference type="Gene3D" id="1.10.630.10">
    <property type="entry name" value="Cytochrome P450"/>
    <property type="match status" value="1"/>
</dbReference>
<feature type="binding site" description="axial binding residue" evidence="1">
    <location>
        <position position="453"/>
    </location>
    <ligand>
        <name>heme</name>
        <dbReference type="ChEBI" id="CHEBI:30413"/>
    </ligand>
    <ligandPart>
        <name>Fe</name>
        <dbReference type="ChEBI" id="CHEBI:18248"/>
    </ligandPart>
</feature>
<dbReference type="RefSeq" id="XP_033605836.1">
    <property type="nucleotide sequence ID" value="XM_033745967.1"/>
</dbReference>
<dbReference type="GeneID" id="54487021"/>
<evidence type="ECO:0000256" key="2">
    <source>
        <dbReference type="SAM" id="SignalP"/>
    </source>
</evidence>
<dbReference type="AlphaFoldDB" id="A0A6A6WMF6"/>
<evidence type="ECO:0000256" key="1">
    <source>
        <dbReference type="PIRSR" id="PIRSR602401-1"/>
    </source>
</evidence>
<dbReference type="InterPro" id="IPR050121">
    <property type="entry name" value="Cytochrome_P450_monoxygenase"/>
</dbReference>
<comment type="cofactor">
    <cofactor evidence="1">
        <name>heme</name>
        <dbReference type="ChEBI" id="CHEBI:30413"/>
    </cofactor>
</comment>
<dbReference type="PANTHER" id="PTHR24305">
    <property type="entry name" value="CYTOCHROME P450"/>
    <property type="match status" value="1"/>
</dbReference>
<dbReference type="CDD" id="cd11058">
    <property type="entry name" value="CYP60B-like"/>
    <property type="match status" value="1"/>
</dbReference>
<keyword evidence="2" id="KW-0732">Signal</keyword>
<evidence type="ECO:0000313" key="4">
    <source>
        <dbReference type="Proteomes" id="UP000799437"/>
    </source>
</evidence>
<keyword evidence="1" id="KW-0349">Heme</keyword>
<protein>
    <submittedName>
        <fullName evidence="3">Cytochrome P450</fullName>
    </submittedName>
</protein>
<dbReference type="Proteomes" id="UP000799437">
    <property type="component" value="Unassembled WGS sequence"/>
</dbReference>
<dbReference type="PANTHER" id="PTHR24305:SF199">
    <property type="entry name" value="P450, PUTATIVE (EUROFUNG)-RELATED"/>
    <property type="match status" value="1"/>
</dbReference>
<proteinExistence type="predicted"/>
<dbReference type="InterPro" id="IPR001128">
    <property type="entry name" value="Cyt_P450"/>
</dbReference>
<dbReference type="SUPFAM" id="SSF48264">
    <property type="entry name" value="Cytochrome P450"/>
    <property type="match status" value="1"/>
</dbReference>
<dbReference type="GO" id="GO:0020037">
    <property type="term" value="F:heme binding"/>
    <property type="evidence" value="ECO:0007669"/>
    <property type="project" value="InterPro"/>
</dbReference>
<name>A0A6A6WMF6_9PEZI</name>
<feature type="chain" id="PRO_5025627534" evidence="2">
    <location>
        <begin position="23"/>
        <end position="508"/>
    </location>
</feature>
<keyword evidence="1" id="KW-0479">Metal-binding</keyword>
<sequence length="508" mass="57871">MMPTPSILVVALCALILYLCHCIRYNWYSSPLARLPGPPLWSVSRLPFILSLWRGRLVYDVFDMHKKYGDVVRIAPDEVSFASGEAWKDIYCRRPGHQPFLKNPIWWGEMAGRAESIVSVPSWDGHEKHRKMISHCFSDRALNDEESLVQAHVNLLINTLCAKVEESPTMTAMVNMVDWYSFTTFDIIGELCFGDREAFGCLKNSNYHPWIKQIATYFKYGSLMATIRFYPLLANIVHRCIPRHVYDAQEKNYQWAVRKVRERLNSDTPQRDFMSTISPYLKGFGGARDESGISMAELESNFYVLVNAGSSTCTTVLCGATSYLMKSPEAMLTLRKELRARFKNTSEMTFSKLANLPYLNAVIEESLRLAPPVGGALSHVVPPGGDTVCGIWLPGGTQVGVHQWSAFRNPLKFHNADAFKPERWLAEIKTENSPFLSDDRETVSAFSVGSWMCIGKNLAMAELRLIISRMVWRFNIAEGRNKVIWSEQKQYVQMELDNLEVELSMLEE</sequence>
<gene>
    <name evidence="3" type="ORF">EJ05DRAFT_491285</name>
</gene>
<reference evidence="3" key="1">
    <citation type="journal article" date="2020" name="Stud. Mycol.">
        <title>101 Dothideomycetes genomes: a test case for predicting lifestyles and emergence of pathogens.</title>
        <authorList>
            <person name="Haridas S."/>
            <person name="Albert R."/>
            <person name="Binder M."/>
            <person name="Bloem J."/>
            <person name="Labutti K."/>
            <person name="Salamov A."/>
            <person name="Andreopoulos B."/>
            <person name="Baker S."/>
            <person name="Barry K."/>
            <person name="Bills G."/>
            <person name="Bluhm B."/>
            <person name="Cannon C."/>
            <person name="Castanera R."/>
            <person name="Culley D."/>
            <person name="Daum C."/>
            <person name="Ezra D."/>
            <person name="Gonzalez J."/>
            <person name="Henrissat B."/>
            <person name="Kuo A."/>
            <person name="Liang C."/>
            <person name="Lipzen A."/>
            <person name="Lutzoni F."/>
            <person name="Magnuson J."/>
            <person name="Mondo S."/>
            <person name="Nolan M."/>
            <person name="Ohm R."/>
            <person name="Pangilinan J."/>
            <person name="Park H.-J."/>
            <person name="Ramirez L."/>
            <person name="Alfaro M."/>
            <person name="Sun H."/>
            <person name="Tritt A."/>
            <person name="Yoshinaga Y."/>
            <person name="Zwiers L.-H."/>
            <person name="Turgeon B."/>
            <person name="Goodwin S."/>
            <person name="Spatafora J."/>
            <person name="Crous P."/>
            <person name="Grigoriev I."/>
        </authorList>
    </citation>
    <scope>NUCLEOTIDE SEQUENCE</scope>
    <source>
        <strain evidence="3">CBS 121739</strain>
    </source>
</reference>
<dbReference type="Pfam" id="PF00067">
    <property type="entry name" value="p450"/>
    <property type="match status" value="1"/>
</dbReference>
<dbReference type="InterPro" id="IPR036396">
    <property type="entry name" value="Cyt_P450_sf"/>
</dbReference>
<dbReference type="InterPro" id="IPR002401">
    <property type="entry name" value="Cyt_P450_E_grp-I"/>
</dbReference>
<organism evidence="3 4">
    <name type="scientific">Pseudovirgaria hyperparasitica</name>
    <dbReference type="NCBI Taxonomy" id="470096"/>
    <lineage>
        <taxon>Eukaryota</taxon>
        <taxon>Fungi</taxon>
        <taxon>Dikarya</taxon>
        <taxon>Ascomycota</taxon>
        <taxon>Pezizomycotina</taxon>
        <taxon>Dothideomycetes</taxon>
        <taxon>Dothideomycetes incertae sedis</taxon>
        <taxon>Acrospermales</taxon>
        <taxon>Acrospermaceae</taxon>
        <taxon>Pseudovirgaria</taxon>
    </lineage>
</organism>